<keyword evidence="4" id="KW-1185">Reference proteome</keyword>
<dbReference type="AlphaFoldDB" id="A0A2U1NBF3"/>
<dbReference type="NCBIfam" id="TIGR00756">
    <property type="entry name" value="PPR"/>
    <property type="match status" value="3"/>
</dbReference>
<dbReference type="OrthoDB" id="198885at2759"/>
<dbReference type="FunFam" id="1.25.40.10:FF:000442">
    <property type="entry name" value="Pentatricopeptide repeat-containing protein At3g49710"/>
    <property type="match status" value="1"/>
</dbReference>
<dbReference type="Pfam" id="PF01535">
    <property type="entry name" value="PPR"/>
    <property type="match status" value="8"/>
</dbReference>
<evidence type="ECO:0000313" key="3">
    <source>
        <dbReference type="EMBL" id="PWA70830.1"/>
    </source>
</evidence>
<sequence>MKSLINSLITHTYIIKSGQTHTIYACNNLIHLYSNHGLIQEAHKLFDEMPQRNVFTWNAIISTYVKSQNLAQAQVLFNAAPYKDLVTYNSMLSGYANNEGYEAKAVEFFMMMCCEGRDRRVDEFSLTRMCNLTAKLRDSWLGKQLHSCMVRTGNNVSGFAVSSLVDMYSKSGCFQEAYEVFNECSCGSVDVVSKNAVVAACCREGRLDTAMELFLSHPELNDVVSWNTMITGYAQNGHHKDCIELAFRMIKNGLKCNEHTFASVLSACSSLKNLKLGKELHCKIMKEITSVNPFITSGIVDVYCKCGNMKYAELVHSTIGIENQFSTTSMIVGYSSQQNMVKARKIFDSLKEKNSVVWSAMFTGYLNSHCCEDVFELFHLFKDQEIIVREGSVLASLLNACAIQATVEIGKQVHGYLLRMKVNSDGKIISALIDMYSKCGSISYAHRIFERSKIRDVVIYNIMIAGFAHHGHENEAFDLFDKMVESGFIPDNVTFIAILSACRHCGIIQKGESYFKLMTEEYNITPELDHFACMIDLYGRANELEKAMEFMRNIPIELDAVVLGTFVSACRMHRNLDLAREAEEMLLRIGGDSGTRYVQLANIYASEGKWDEMGRIRKKMRGNDVSKTAGCSWVHIGSKVHSFISGDRHHSEAEVVYGILDFLVMEMNEKEEFQLCF</sequence>
<gene>
    <name evidence="3" type="ORF">CTI12_AA286000</name>
</gene>
<feature type="repeat" description="PPR" evidence="2">
    <location>
        <begin position="22"/>
        <end position="56"/>
    </location>
</feature>
<evidence type="ECO:0000256" key="2">
    <source>
        <dbReference type="PROSITE-ProRule" id="PRU00708"/>
    </source>
</evidence>
<keyword evidence="1" id="KW-0677">Repeat</keyword>
<dbReference type="PANTHER" id="PTHR47926">
    <property type="entry name" value="PENTATRICOPEPTIDE REPEAT-CONTAINING PROTEIN"/>
    <property type="match status" value="1"/>
</dbReference>
<reference evidence="3 4" key="1">
    <citation type="journal article" date="2018" name="Mol. Plant">
        <title>The genome of Artemisia annua provides insight into the evolution of Asteraceae family and artemisinin biosynthesis.</title>
        <authorList>
            <person name="Shen Q."/>
            <person name="Zhang L."/>
            <person name="Liao Z."/>
            <person name="Wang S."/>
            <person name="Yan T."/>
            <person name="Shi P."/>
            <person name="Liu M."/>
            <person name="Fu X."/>
            <person name="Pan Q."/>
            <person name="Wang Y."/>
            <person name="Lv Z."/>
            <person name="Lu X."/>
            <person name="Zhang F."/>
            <person name="Jiang W."/>
            <person name="Ma Y."/>
            <person name="Chen M."/>
            <person name="Hao X."/>
            <person name="Li L."/>
            <person name="Tang Y."/>
            <person name="Lv G."/>
            <person name="Zhou Y."/>
            <person name="Sun X."/>
            <person name="Brodelius P.E."/>
            <person name="Rose J.K.C."/>
            <person name="Tang K."/>
        </authorList>
    </citation>
    <scope>NUCLEOTIDE SEQUENCE [LARGE SCALE GENOMIC DNA]</scope>
    <source>
        <strain evidence="4">cv. Huhao1</strain>
        <tissue evidence="3">Leaf</tissue>
    </source>
</reference>
<dbReference type="EMBL" id="PKPP01003174">
    <property type="protein sequence ID" value="PWA70830.1"/>
    <property type="molecule type" value="Genomic_DNA"/>
</dbReference>
<dbReference type="Gene3D" id="1.25.40.10">
    <property type="entry name" value="Tetratricopeptide repeat domain"/>
    <property type="match status" value="5"/>
</dbReference>
<keyword evidence="3" id="KW-0808">Transferase</keyword>
<dbReference type="InterPro" id="IPR046848">
    <property type="entry name" value="E_motif"/>
</dbReference>
<dbReference type="PROSITE" id="PS51375">
    <property type="entry name" value="PPR"/>
    <property type="match status" value="4"/>
</dbReference>
<dbReference type="InterPro" id="IPR011990">
    <property type="entry name" value="TPR-like_helical_dom_sf"/>
</dbReference>
<organism evidence="3 4">
    <name type="scientific">Artemisia annua</name>
    <name type="common">Sweet wormwood</name>
    <dbReference type="NCBI Taxonomy" id="35608"/>
    <lineage>
        <taxon>Eukaryota</taxon>
        <taxon>Viridiplantae</taxon>
        <taxon>Streptophyta</taxon>
        <taxon>Embryophyta</taxon>
        <taxon>Tracheophyta</taxon>
        <taxon>Spermatophyta</taxon>
        <taxon>Magnoliopsida</taxon>
        <taxon>eudicotyledons</taxon>
        <taxon>Gunneridae</taxon>
        <taxon>Pentapetalae</taxon>
        <taxon>asterids</taxon>
        <taxon>campanulids</taxon>
        <taxon>Asterales</taxon>
        <taxon>Asteraceae</taxon>
        <taxon>Asteroideae</taxon>
        <taxon>Anthemideae</taxon>
        <taxon>Artemisiinae</taxon>
        <taxon>Artemisia</taxon>
    </lineage>
</organism>
<dbReference type="PANTHER" id="PTHR47926:SF387">
    <property type="entry name" value="PENTATRICOPEPTIDE REPEAT-CONTAINING PROTEIN"/>
    <property type="match status" value="1"/>
</dbReference>
<dbReference type="GO" id="GO:0003723">
    <property type="term" value="F:RNA binding"/>
    <property type="evidence" value="ECO:0007669"/>
    <property type="project" value="InterPro"/>
</dbReference>
<dbReference type="InterPro" id="IPR046960">
    <property type="entry name" value="PPR_At4g14850-like_plant"/>
</dbReference>
<dbReference type="InterPro" id="IPR002885">
    <property type="entry name" value="PPR_rpt"/>
</dbReference>
<proteinExistence type="predicted"/>
<keyword evidence="3" id="KW-0418">Kinase</keyword>
<dbReference type="GO" id="GO:0009451">
    <property type="term" value="P:RNA modification"/>
    <property type="evidence" value="ECO:0007669"/>
    <property type="project" value="InterPro"/>
</dbReference>
<name>A0A2U1NBF3_ARTAN</name>
<feature type="repeat" description="PPR" evidence="2">
    <location>
        <begin position="222"/>
        <end position="256"/>
    </location>
</feature>
<evidence type="ECO:0000256" key="1">
    <source>
        <dbReference type="ARBA" id="ARBA00022737"/>
    </source>
</evidence>
<dbReference type="Pfam" id="PF13041">
    <property type="entry name" value="PPR_2"/>
    <property type="match status" value="2"/>
</dbReference>
<dbReference type="FunFam" id="1.25.40.10:FF:000090">
    <property type="entry name" value="Pentatricopeptide repeat-containing protein, chloroplastic"/>
    <property type="match status" value="1"/>
</dbReference>
<accession>A0A2U1NBF3</accession>
<protein>
    <submittedName>
        <fullName evidence="3">Carbohydrate kinase PfkB</fullName>
    </submittedName>
</protein>
<feature type="repeat" description="PPR" evidence="2">
    <location>
        <begin position="84"/>
        <end position="119"/>
    </location>
</feature>
<comment type="caution">
    <text evidence="3">The sequence shown here is derived from an EMBL/GenBank/DDBJ whole genome shotgun (WGS) entry which is preliminary data.</text>
</comment>
<dbReference type="Proteomes" id="UP000245207">
    <property type="component" value="Unassembled WGS sequence"/>
</dbReference>
<dbReference type="Pfam" id="PF20431">
    <property type="entry name" value="E_motif"/>
    <property type="match status" value="1"/>
</dbReference>
<dbReference type="STRING" id="35608.A0A2U1NBF3"/>
<evidence type="ECO:0000313" key="4">
    <source>
        <dbReference type="Proteomes" id="UP000245207"/>
    </source>
</evidence>
<feature type="repeat" description="PPR" evidence="2">
    <location>
        <begin position="456"/>
        <end position="490"/>
    </location>
</feature>
<dbReference type="GO" id="GO:0016301">
    <property type="term" value="F:kinase activity"/>
    <property type="evidence" value="ECO:0007669"/>
    <property type="project" value="UniProtKB-KW"/>
</dbReference>